<comment type="caution">
    <text evidence="2">The sequence shown here is derived from an EMBL/GenBank/DDBJ whole genome shotgun (WGS) entry which is preliminary data.</text>
</comment>
<evidence type="ECO:0000313" key="3">
    <source>
        <dbReference type="Proteomes" id="UP000295301"/>
    </source>
</evidence>
<dbReference type="RefSeq" id="WP_133359963.1">
    <property type="nucleotide sequence ID" value="NZ_SMUV01000066.1"/>
</dbReference>
<accession>A0A4R5V4F0</accession>
<feature type="domain" description="N-acetyltransferase" evidence="1">
    <location>
        <begin position="20"/>
        <end position="175"/>
    </location>
</feature>
<dbReference type="PANTHER" id="PTHR43792:SF1">
    <property type="entry name" value="N-ACETYLTRANSFERASE DOMAIN-CONTAINING PROTEIN"/>
    <property type="match status" value="1"/>
</dbReference>
<dbReference type="Proteomes" id="UP000295301">
    <property type="component" value="Unassembled WGS sequence"/>
</dbReference>
<name>A0A4R5V4F0_9RHOB</name>
<dbReference type="InterPro" id="IPR000182">
    <property type="entry name" value="GNAT_dom"/>
</dbReference>
<dbReference type="InterPro" id="IPR016181">
    <property type="entry name" value="Acyl_CoA_acyltransferase"/>
</dbReference>
<dbReference type="InterPro" id="IPR051531">
    <property type="entry name" value="N-acetyltransferase"/>
</dbReference>
<reference evidence="2 3" key="1">
    <citation type="submission" date="2019-03" db="EMBL/GenBank/DDBJ databases">
        <title>Ruegeria lutea sp. nov., a novel strain, isolated from marine sediment, the Masan Bay, South Korea.</title>
        <authorList>
            <person name="Kim J."/>
            <person name="Kim D.-Y."/>
            <person name="Lee S.-S."/>
        </authorList>
    </citation>
    <scope>NUCLEOTIDE SEQUENCE [LARGE SCALE GENOMIC DNA]</scope>
    <source>
        <strain evidence="2 3">318-1</strain>
    </source>
</reference>
<gene>
    <name evidence="2" type="ORF">E1832_11825</name>
</gene>
<evidence type="ECO:0000313" key="2">
    <source>
        <dbReference type="EMBL" id="TDK46780.1"/>
    </source>
</evidence>
<protein>
    <submittedName>
        <fullName evidence="2">N-acetyltransferase</fullName>
    </submittedName>
</protein>
<dbReference type="OrthoDB" id="6293260at2"/>
<dbReference type="SUPFAM" id="SSF55729">
    <property type="entry name" value="Acyl-CoA N-acyltransferases (Nat)"/>
    <property type="match status" value="1"/>
</dbReference>
<proteinExistence type="predicted"/>
<dbReference type="AlphaFoldDB" id="A0A4R5V4F0"/>
<keyword evidence="3" id="KW-1185">Reference proteome</keyword>
<dbReference type="GO" id="GO:0016747">
    <property type="term" value="F:acyltransferase activity, transferring groups other than amino-acyl groups"/>
    <property type="evidence" value="ECO:0007669"/>
    <property type="project" value="InterPro"/>
</dbReference>
<dbReference type="Gene3D" id="3.40.630.30">
    <property type="match status" value="1"/>
</dbReference>
<organism evidence="2 3">
    <name type="scientific">Antarcticimicrobium luteum</name>
    <dbReference type="NCBI Taxonomy" id="2547397"/>
    <lineage>
        <taxon>Bacteria</taxon>
        <taxon>Pseudomonadati</taxon>
        <taxon>Pseudomonadota</taxon>
        <taxon>Alphaproteobacteria</taxon>
        <taxon>Rhodobacterales</taxon>
        <taxon>Paracoccaceae</taxon>
        <taxon>Antarcticimicrobium</taxon>
    </lineage>
</organism>
<evidence type="ECO:0000259" key="1">
    <source>
        <dbReference type="PROSITE" id="PS51186"/>
    </source>
</evidence>
<dbReference type="Pfam" id="PF13302">
    <property type="entry name" value="Acetyltransf_3"/>
    <property type="match status" value="1"/>
</dbReference>
<dbReference type="EMBL" id="SMUV01000066">
    <property type="protein sequence ID" value="TDK46780.1"/>
    <property type="molecule type" value="Genomic_DNA"/>
</dbReference>
<keyword evidence="2" id="KW-0808">Transferase</keyword>
<sequence>MNAPGLKIPLDIPAVETGRLILRGPEARDFEPLAAFFADEARSWGFGGPKSRNEAWRWFAGNIGHWALHGYGFWTVETRDGGAIIGITGLWNPEGWPEPELGWVMFEGSEGKGYAYEAAQAARAHAYDHMGFTTLTSNIFRGNARSVALAERLGAWHERDFTNVTHDTEMAYRHPGPEARAQAERAE</sequence>
<dbReference type="PANTHER" id="PTHR43792">
    <property type="entry name" value="GNAT FAMILY, PUTATIVE (AFU_ORTHOLOGUE AFUA_3G00765)-RELATED-RELATED"/>
    <property type="match status" value="1"/>
</dbReference>
<dbReference type="PROSITE" id="PS51186">
    <property type="entry name" value="GNAT"/>
    <property type="match status" value="1"/>
</dbReference>